<dbReference type="GO" id="GO:0016987">
    <property type="term" value="F:sigma factor activity"/>
    <property type="evidence" value="ECO:0007669"/>
    <property type="project" value="UniProtKB-KW"/>
</dbReference>
<evidence type="ECO:0000313" key="9">
    <source>
        <dbReference type="Proteomes" id="UP000054837"/>
    </source>
</evidence>
<dbReference type="SUPFAM" id="SSF88659">
    <property type="entry name" value="Sigma3 and sigma4 domains of RNA polymerase sigma factors"/>
    <property type="match status" value="1"/>
</dbReference>
<reference evidence="8 9" key="1">
    <citation type="submission" date="2015-12" db="EMBL/GenBank/DDBJ databases">
        <title>Serinicoccus chungangenesis strain CD08_5 genome sequencing and assembly.</title>
        <authorList>
            <person name="Chander A.M."/>
            <person name="Kaur G."/>
            <person name="Nair G.R."/>
            <person name="Dhawan D.K."/>
            <person name="Kochhar R.K."/>
            <person name="Mayilraj S."/>
            <person name="Bhadada S.K."/>
        </authorList>
    </citation>
    <scope>NUCLEOTIDE SEQUENCE [LARGE SCALE GENOMIC DNA]</scope>
    <source>
        <strain evidence="8 9">CD08_5</strain>
    </source>
</reference>
<dbReference type="InterPro" id="IPR039425">
    <property type="entry name" value="RNA_pol_sigma-70-like"/>
</dbReference>
<evidence type="ECO:0000256" key="2">
    <source>
        <dbReference type="ARBA" id="ARBA00023015"/>
    </source>
</evidence>
<dbReference type="EMBL" id="LQBL01000028">
    <property type="protein sequence ID" value="KUG53722.1"/>
    <property type="molecule type" value="Genomic_DNA"/>
</dbReference>
<keyword evidence="5" id="KW-0804">Transcription</keyword>
<evidence type="ECO:0000256" key="4">
    <source>
        <dbReference type="ARBA" id="ARBA00023125"/>
    </source>
</evidence>
<dbReference type="OrthoDB" id="265863at2"/>
<evidence type="ECO:0000259" key="7">
    <source>
        <dbReference type="Pfam" id="PF04542"/>
    </source>
</evidence>
<evidence type="ECO:0000256" key="6">
    <source>
        <dbReference type="SAM" id="MobiDB-lite"/>
    </source>
</evidence>
<dbReference type="InterPro" id="IPR036388">
    <property type="entry name" value="WH-like_DNA-bd_sf"/>
</dbReference>
<dbReference type="Pfam" id="PF04542">
    <property type="entry name" value="Sigma70_r2"/>
    <property type="match status" value="1"/>
</dbReference>
<dbReference type="GO" id="GO:0003677">
    <property type="term" value="F:DNA binding"/>
    <property type="evidence" value="ECO:0007669"/>
    <property type="project" value="UniProtKB-KW"/>
</dbReference>
<feature type="region of interest" description="Disordered" evidence="6">
    <location>
        <begin position="102"/>
        <end position="124"/>
    </location>
</feature>
<comment type="similarity">
    <text evidence="1">Belongs to the sigma-70 factor family. ECF subfamily.</text>
</comment>
<dbReference type="InterPro" id="IPR013324">
    <property type="entry name" value="RNA_pol_sigma_r3/r4-like"/>
</dbReference>
<dbReference type="Proteomes" id="UP000054837">
    <property type="component" value="Unassembled WGS sequence"/>
</dbReference>
<dbReference type="InterPro" id="IPR014284">
    <property type="entry name" value="RNA_pol_sigma-70_dom"/>
</dbReference>
<dbReference type="AlphaFoldDB" id="A0A0W8I647"/>
<keyword evidence="9" id="KW-1185">Reference proteome</keyword>
<sequence>MLTDDDPDVRTERDRPSLGEQAGACFHRYREGQDQALGELVDLVTPLLWNVARAHGCDRDVAEDVVQDVWIRLVERARDIRESEAVLGWLVVSVKRESWRTAKLSRRTQHDPTGTVDPGGADPGPEALAVLTERQQTLWAAVQGLSERCRQLLRIVAFCDRPDYDEISAALDMPRGSIGPTRGRCLDKLRRSLAADERWAGP</sequence>
<dbReference type="Gene3D" id="1.10.1740.10">
    <property type="match status" value="1"/>
</dbReference>
<evidence type="ECO:0000256" key="5">
    <source>
        <dbReference type="ARBA" id="ARBA00023163"/>
    </source>
</evidence>
<dbReference type="STRING" id="767452.AVL62_02860"/>
<name>A0A0W8I647_9MICO</name>
<dbReference type="InterPro" id="IPR013325">
    <property type="entry name" value="RNA_pol_sigma_r2"/>
</dbReference>
<organism evidence="8 9">
    <name type="scientific">Serinicoccus chungangensis</name>
    <dbReference type="NCBI Taxonomy" id="767452"/>
    <lineage>
        <taxon>Bacteria</taxon>
        <taxon>Bacillati</taxon>
        <taxon>Actinomycetota</taxon>
        <taxon>Actinomycetes</taxon>
        <taxon>Micrococcales</taxon>
        <taxon>Ornithinimicrobiaceae</taxon>
        <taxon>Serinicoccus</taxon>
    </lineage>
</organism>
<dbReference type="PANTHER" id="PTHR43133">
    <property type="entry name" value="RNA POLYMERASE ECF-TYPE SIGMA FACTO"/>
    <property type="match status" value="1"/>
</dbReference>
<dbReference type="RefSeq" id="WP_058891729.1">
    <property type="nucleotide sequence ID" value="NZ_LQBL01000028.1"/>
</dbReference>
<protein>
    <recommendedName>
        <fullName evidence="7">RNA polymerase sigma-70 region 2 domain-containing protein</fullName>
    </recommendedName>
</protein>
<evidence type="ECO:0000313" key="8">
    <source>
        <dbReference type="EMBL" id="KUG53722.1"/>
    </source>
</evidence>
<keyword evidence="4" id="KW-0238">DNA-binding</keyword>
<dbReference type="NCBIfam" id="TIGR02937">
    <property type="entry name" value="sigma70-ECF"/>
    <property type="match status" value="1"/>
</dbReference>
<accession>A0A0W8I647</accession>
<dbReference type="Gene3D" id="1.10.10.10">
    <property type="entry name" value="Winged helix-like DNA-binding domain superfamily/Winged helix DNA-binding domain"/>
    <property type="match status" value="1"/>
</dbReference>
<keyword evidence="2" id="KW-0805">Transcription regulation</keyword>
<dbReference type="InterPro" id="IPR007627">
    <property type="entry name" value="RNA_pol_sigma70_r2"/>
</dbReference>
<gene>
    <name evidence="8" type="ORF">AVL62_02860</name>
</gene>
<dbReference type="GO" id="GO:0006352">
    <property type="term" value="P:DNA-templated transcription initiation"/>
    <property type="evidence" value="ECO:0007669"/>
    <property type="project" value="InterPro"/>
</dbReference>
<proteinExistence type="inferred from homology"/>
<feature type="domain" description="RNA polymerase sigma-70 region 2" evidence="7">
    <location>
        <begin position="41"/>
        <end position="98"/>
    </location>
</feature>
<keyword evidence="3" id="KW-0731">Sigma factor</keyword>
<evidence type="ECO:0000256" key="1">
    <source>
        <dbReference type="ARBA" id="ARBA00010641"/>
    </source>
</evidence>
<comment type="caution">
    <text evidence="8">The sequence shown here is derived from an EMBL/GenBank/DDBJ whole genome shotgun (WGS) entry which is preliminary data.</text>
</comment>
<evidence type="ECO:0000256" key="3">
    <source>
        <dbReference type="ARBA" id="ARBA00023082"/>
    </source>
</evidence>
<dbReference type="SUPFAM" id="SSF88946">
    <property type="entry name" value="Sigma2 domain of RNA polymerase sigma factors"/>
    <property type="match status" value="1"/>
</dbReference>
<dbReference type="PANTHER" id="PTHR43133:SF8">
    <property type="entry name" value="RNA POLYMERASE SIGMA FACTOR HI_1459-RELATED"/>
    <property type="match status" value="1"/>
</dbReference>